<dbReference type="EMBL" id="JAHRIP010024578">
    <property type="protein sequence ID" value="MEQ2289748.1"/>
    <property type="molecule type" value="Genomic_DNA"/>
</dbReference>
<evidence type="ECO:0000313" key="1">
    <source>
        <dbReference type="EMBL" id="MEQ2289748.1"/>
    </source>
</evidence>
<comment type="caution">
    <text evidence="1">The sequence shown here is derived from an EMBL/GenBank/DDBJ whole genome shotgun (WGS) entry which is preliminary data.</text>
</comment>
<dbReference type="PANTHER" id="PTHR31025:SF19">
    <property type="entry name" value="SI:CH73-42K18.1-RELATED"/>
    <property type="match status" value="1"/>
</dbReference>
<accession>A0ABV0Y7I5</accession>
<proteinExistence type="predicted"/>
<name>A0ABV0Y7I5_9TELE</name>
<gene>
    <name evidence="1" type="ORF">AMECASPLE_036425</name>
</gene>
<organism evidence="1 2">
    <name type="scientific">Ameca splendens</name>
    <dbReference type="NCBI Taxonomy" id="208324"/>
    <lineage>
        <taxon>Eukaryota</taxon>
        <taxon>Metazoa</taxon>
        <taxon>Chordata</taxon>
        <taxon>Craniata</taxon>
        <taxon>Vertebrata</taxon>
        <taxon>Euteleostomi</taxon>
        <taxon>Actinopterygii</taxon>
        <taxon>Neopterygii</taxon>
        <taxon>Teleostei</taxon>
        <taxon>Neoteleostei</taxon>
        <taxon>Acanthomorphata</taxon>
        <taxon>Ovalentaria</taxon>
        <taxon>Atherinomorphae</taxon>
        <taxon>Cyprinodontiformes</taxon>
        <taxon>Goodeidae</taxon>
        <taxon>Ameca</taxon>
    </lineage>
</organism>
<evidence type="ECO:0000313" key="2">
    <source>
        <dbReference type="Proteomes" id="UP001469553"/>
    </source>
</evidence>
<sequence length="133" mass="15412">MKVVLVMLKDGEEIVDVPVVLEEAVVLTDLKDIPSAVAMLMGLLYCLNIRYPNDRKYTFEVIQKVFMNIGGICSSLAHCLRNRLLPKTMYCKTPAELVLGPQPWLPHEMWYKLFWNFQNKLHLTYFQHLEKGG</sequence>
<dbReference type="PANTHER" id="PTHR31025">
    <property type="entry name" value="SI:CH211-196P9.1-RELATED"/>
    <property type="match status" value="1"/>
</dbReference>
<reference evidence="1 2" key="1">
    <citation type="submission" date="2021-06" db="EMBL/GenBank/DDBJ databases">
        <authorList>
            <person name="Palmer J.M."/>
        </authorList>
    </citation>
    <scope>NUCLEOTIDE SEQUENCE [LARGE SCALE GENOMIC DNA]</scope>
    <source>
        <strain evidence="1 2">AS_MEX2019</strain>
        <tissue evidence="1">Muscle</tissue>
    </source>
</reference>
<protein>
    <submittedName>
        <fullName evidence="1">Uncharacterized protein</fullName>
    </submittedName>
</protein>
<keyword evidence="2" id="KW-1185">Reference proteome</keyword>
<dbReference type="Proteomes" id="UP001469553">
    <property type="component" value="Unassembled WGS sequence"/>
</dbReference>